<evidence type="ECO:0000259" key="16">
    <source>
        <dbReference type="PROSITE" id="PS50280"/>
    </source>
</evidence>
<dbReference type="AlphaFoldDB" id="W5JW85"/>
<evidence type="ECO:0000256" key="15">
    <source>
        <dbReference type="PROSITE-ProRule" id="PRU00134"/>
    </source>
</evidence>
<evidence type="ECO:0000256" key="5">
    <source>
        <dbReference type="ARBA" id="ARBA00022679"/>
    </source>
</evidence>
<dbReference type="InterPro" id="IPR002893">
    <property type="entry name" value="Znf_MYND"/>
</dbReference>
<organism evidence="18">
    <name type="scientific">Anopheles darlingi</name>
    <name type="common">Mosquito</name>
    <dbReference type="NCBI Taxonomy" id="43151"/>
    <lineage>
        <taxon>Eukaryota</taxon>
        <taxon>Metazoa</taxon>
        <taxon>Ecdysozoa</taxon>
        <taxon>Arthropoda</taxon>
        <taxon>Hexapoda</taxon>
        <taxon>Insecta</taxon>
        <taxon>Pterygota</taxon>
        <taxon>Neoptera</taxon>
        <taxon>Endopterygota</taxon>
        <taxon>Diptera</taxon>
        <taxon>Nematocera</taxon>
        <taxon>Culicoidea</taxon>
        <taxon>Culicidae</taxon>
        <taxon>Anophelinae</taxon>
        <taxon>Anopheles</taxon>
    </lineage>
</organism>
<evidence type="ECO:0000256" key="9">
    <source>
        <dbReference type="ARBA" id="ARBA00022833"/>
    </source>
</evidence>
<name>W5JW85_ANODA</name>
<keyword evidence="8 15" id="KW-0863">Zinc-finger</keyword>
<dbReference type="VEuPathDB" id="VectorBase:ADAR2_006693"/>
<dbReference type="GO" id="GO:0008276">
    <property type="term" value="F:protein methyltransferase activity"/>
    <property type="evidence" value="ECO:0007669"/>
    <property type="project" value="UniProtKB-ARBA"/>
</dbReference>
<dbReference type="OMA" id="RQAHCAW"/>
<dbReference type="GO" id="GO:0042826">
    <property type="term" value="F:histone deacetylase binding"/>
    <property type="evidence" value="ECO:0007669"/>
    <property type="project" value="TreeGrafter"/>
</dbReference>
<keyword evidence="6" id="KW-0949">S-adenosyl-L-methionine</keyword>
<keyword evidence="20" id="KW-1185">Reference proteome</keyword>
<dbReference type="Pfam" id="PF00856">
    <property type="entry name" value="SET"/>
    <property type="match status" value="1"/>
</dbReference>
<evidence type="ECO:0000313" key="19">
    <source>
        <dbReference type="EnsemblMetazoa" id="ADAC000960-PA"/>
    </source>
</evidence>
<feature type="domain" description="MYND-type" evidence="17">
    <location>
        <begin position="264"/>
        <end position="302"/>
    </location>
</feature>
<dbReference type="InterPro" id="IPR001214">
    <property type="entry name" value="SET_dom"/>
</dbReference>
<evidence type="ECO:0000256" key="2">
    <source>
        <dbReference type="ARBA" id="ARBA00004496"/>
    </source>
</evidence>
<dbReference type="InterPro" id="IPR046341">
    <property type="entry name" value="SET_dom_sf"/>
</dbReference>
<reference evidence="18" key="2">
    <citation type="submission" date="2010-05" db="EMBL/GenBank/DDBJ databases">
        <authorList>
            <person name="Almeida L.G."/>
            <person name="Nicolas M.F."/>
            <person name="Souza R.C."/>
            <person name="Vasconcelos A.T.R."/>
        </authorList>
    </citation>
    <scope>NUCLEOTIDE SEQUENCE</scope>
</reference>
<keyword evidence="5" id="KW-0808">Transferase</keyword>
<dbReference type="Gene3D" id="2.170.270.10">
    <property type="entry name" value="SET domain"/>
    <property type="match status" value="1"/>
</dbReference>
<sequence>MESKWDSFVSHLITTYKLQKCLPGKFCSELDLINRLSAQSKLCESLRLWLLALPDVRPEGEQKSNQYRERGNEIFKSKQNLHLAFEVYSKAIFEAPAGTEALALAHANRAVLLIRFGRYREAFHDCQLALASGYPEQNRGKVLLRQAECAQYLQDALTIQQTVAGFVALSSARPLSRLEQEKVQLLQMMLEKHNDDASYDDNATSAEEDALRPRLKEIIGAKVGRYMITEDDIQEDGLITREKAVSFVPVYGVQHRTTIPSFDCQQCARVNVIPFPCSTCGRACYCSPICREKHEPVHRYECFGYRKHLWYFIGIAHLGIRSFLDGTVTIACAINGKAKDAASLFQELLDGTQNEDNRFCEYGRVFRLVTNFDRMEPDDLLQYALTGLMLAIYLETCTDFLTTSALNSILPKEQIFLLTGALIIRHIGQLICNGHAISELQATLPSVTSCLEEDGFRLKPGLLHRYYSSERVFTAIFPRISMFNHSCDPNIRNCFEGSTLTVYATRPIRAGREIFNCYGPNYKLMPASERAMCLRRQYCFDCSCDRCAVGNDTPSAECYLVRCPASSCSAHFSMEMDDKRCTDGGLKCPACERSIDCSWFQTIMDITETYSDYTSDLFRTCAKAYEKGEKLLVGNNQNKSFLLRLIVDRFLPDAGMDAHCLVRLKTMARELVSIQGHLFGRMSPEYIVAWFYLADLLALEHCIAGGPVSTDGGIREMLADFRKALEIIGAENRTMITHYLESYVKLA</sequence>
<reference evidence="18 20" key="1">
    <citation type="journal article" date="2010" name="BMC Genomics">
        <title>Combination of measures distinguishes pre-miRNAs from other stem-loops in the genome of the newly sequenced Anopheles darlingi.</title>
        <authorList>
            <person name="Mendes N.D."/>
            <person name="Freitas A.T."/>
            <person name="Vasconcelos A.T."/>
            <person name="Sagot M.F."/>
        </authorList>
    </citation>
    <scope>NUCLEOTIDE SEQUENCE</scope>
</reference>
<keyword evidence="9" id="KW-0862">Zinc</keyword>
<dbReference type="GO" id="GO:0005737">
    <property type="term" value="C:cytoplasm"/>
    <property type="evidence" value="ECO:0007669"/>
    <property type="project" value="UniProtKB-SubCell"/>
</dbReference>
<dbReference type="GO" id="GO:0008170">
    <property type="term" value="F:N-methyltransferase activity"/>
    <property type="evidence" value="ECO:0007669"/>
    <property type="project" value="UniProtKB-ARBA"/>
</dbReference>
<dbReference type="InterPro" id="IPR011990">
    <property type="entry name" value="TPR-like_helical_dom_sf"/>
</dbReference>
<dbReference type="EnsemblMetazoa" id="ADAC000960-RA">
    <property type="protein sequence ID" value="ADAC000960-PA"/>
    <property type="gene ID" value="ADAC000960"/>
</dbReference>
<keyword evidence="10" id="KW-0539">Nucleus</keyword>
<evidence type="ECO:0000256" key="10">
    <source>
        <dbReference type="ARBA" id="ARBA00023242"/>
    </source>
</evidence>
<dbReference type="HOGENOM" id="CLU_021727_0_0_1"/>
<evidence type="ECO:0000256" key="3">
    <source>
        <dbReference type="ARBA" id="ARBA00022490"/>
    </source>
</evidence>
<dbReference type="GO" id="GO:0008270">
    <property type="term" value="F:zinc ion binding"/>
    <property type="evidence" value="ECO:0007669"/>
    <property type="project" value="UniProtKB-KW"/>
</dbReference>
<keyword evidence="7" id="KW-0479">Metal-binding</keyword>
<dbReference type="Gene3D" id="1.25.40.10">
    <property type="entry name" value="Tetratricopeptide repeat domain"/>
    <property type="match status" value="1"/>
</dbReference>
<gene>
    <name evidence="18" type="ORF">AND_000960</name>
</gene>
<dbReference type="GO" id="GO:0008757">
    <property type="term" value="F:S-adenosylmethionine-dependent methyltransferase activity"/>
    <property type="evidence" value="ECO:0007669"/>
    <property type="project" value="UniProtKB-ARBA"/>
</dbReference>
<evidence type="ECO:0000256" key="13">
    <source>
        <dbReference type="ARBA" id="ARBA00093635"/>
    </source>
</evidence>
<accession>W5JW85</accession>
<dbReference type="STRING" id="43151.W5JW85"/>
<dbReference type="PANTHER" id="PTHR46165:SF2">
    <property type="entry name" value="SET AND MYND DOMAIN-CONTAINING PROTEIN 4"/>
    <property type="match status" value="1"/>
</dbReference>
<dbReference type="EMBL" id="ADMH02000253">
    <property type="protein sequence ID" value="ETN67234.1"/>
    <property type="molecule type" value="Genomic_DNA"/>
</dbReference>
<evidence type="ECO:0000256" key="12">
    <source>
        <dbReference type="ARBA" id="ARBA00093423"/>
    </source>
</evidence>
<dbReference type="eggNOG" id="KOG2084">
    <property type="taxonomic scope" value="Eukaryota"/>
</dbReference>
<dbReference type="VEuPathDB" id="VectorBase:ADAC000960"/>
<dbReference type="GO" id="GO:0005634">
    <property type="term" value="C:nucleus"/>
    <property type="evidence" value="ECO:0007669"/>
    <property type="project" value="UniProtKB-SubCell"/>
</dbReference>
<reference evidence="19" key="4">
    <citation type="submission" date="2015-06" db="UniProtKB">
        <authorList>
            <consortium name="EnsemblMetazoa"/>
        </authorList>
    </citation>
    <scope>IDENTIFICATION</scope>
</reference>
<comment type="catalytic activity">
    <reaction evidence="11">
        <text>L-lysyl-[protein] + S-adenosyl-L-methionine = N(6)-methyl-L-lysyl-[protein] + S-adenosyl-L-homocysteine + H(+)</text>
        <dbReference type="Rhea" id="RHEA:51736"/>
        <dbReference type="Rhea" id="RHEA-COMP:9752"/>
        <dbReference type="Rhea" id="RHEA-COMP:13053"/>
        <dbReference type="ChEBI" id="CHEBI:15378"/>
        <dbReference type="ChEBI" id="CHEBI:29969"/>
        <dbReference type="ChEBI" id="CHEBI:57856"/>
        <dbReference type="ChEBI" id="CHEBI:59789"/>
        <dbReference type="ChEBI" id="CHEBI:61929"/>
    </reaction>
</comment>
<evidence type="ECO:0000259" key="17">
    <source>
        <dbReference type="PROSITE" id="PS50865"/>
    </source>
</evidence>
<evidence type="ECO:0000256" key="8">
    <source>
        <dbReference type="ARBA" id="ARBA00022771"/>
    </source>
</evidence>
<protein>
    <recommendedName>
        <fullName evidence="13">Protein-lysine N-methyltransferase SMYD4</fullName>
    </recommendedName>
    <alternativeName>
        <fullName evidence="14">SET and MYND domain-containing protein 4</fullName>
    </alternativeName>
</protein>
<proteinExistence type="predicted"/>
<dbReference type="Pfam" id="PF01753">
    <property type="entry name" value="zf-MYND"/>
    <property type="match status" value="1"/>
</dbReference>
<dbReference type="PANTHER" id="PTHR46165">
    <property type="entry name" value="SET AND MYND DOMAIN-CONTAINING PROTEIN 4"/>
    <property type="match status" value="1"/>
</dbReference>
<dbReference type="Gene3D" id="1.10.220.160">
    <property type="match status" value="1"/>
</dbReference>
<dbReference type="SUPFAM" id="SSF48452">
    <property type="entry name" value="TPR-like"/>
    <property type="match status" value="1"/>
</dbReference>
<evidence type="ECO:0000256" key="1">
    <source>
        <dbReference type="ARBA" id="ARBA00004123"/>
    </source>
</evidence>
<evidence type="ECO:0000313" key="20">
    <source>
        <dbReference type="Proteomes" id="UP000000673"/>
    </source>
</evidence>
<evidence type="ECO:0000256" key="7">
    <source>
        <dbReference type="ARBA" id="ARBA00022723"/>
    </source>
</evidence>
<dbReference type="Gene3D" id="6.10.140.2220">
    <property type="match status" value="1"/>
</dbReference>
<dbReference type="FunCoup" id="W5JW85">
    <property type="interactions" value="261"/>
</dbReference>
<feature type="domain" description="SET" evidence="16">
    <location>
        <begin position="211"/>
        <end position="519"/>
    </location>
</feature>
<reference evidence="18" key="3">
    <citation type="journal article" date="2013" name="Nucleic Acids Res.">
        <title>The genome of Anopheles darlingi, the main neotropical malaria vector.</title>
        <authorList>
            <person name="Marinotti O."/>
            <person name="Cerqueira G.C."/>
            <person name="de Almeida L.G."/>
            <person name="Ferro M.I."/>
            <person name="Loreto E.L."/>
            <person name="Zaha A."/>
            <person name="Teixeira S.M."/>
            <person name="Wespiser A.R."/>
            <person name="Almeida E Silva A."/>
            <person name="Schlindwein A.D."/>
            <person name="Pacheco A.C."/>
            <person name="Silva A.L."/>
            <person name="Graveley B.R."/>
            <person name="Walenz B.P."/>
            <person name="Lima Bde A."/>
            <person name="Ribeiro C.A."/>
            <person name="Nunes-Silva C.G."/>
            <person name="de Carvalho C.R."/>
            <person name="Soares C.M."/>
            <person name="de Menezes C.B."/>
            <person name="Matiolli C."/>
            <person name="Caffrey D."/>
            <person name="Araujo D.A."/>
            <person name="de Oliveira D.M."/>
            <person name="Golenbock D."/>
            <person name="Grisard E.C."/>
            <person name="Fantinatti-Garboggini F."/>
            <person name="de Carvalho F.M."/>
            <person name="Barcellos F.G."/>
            <person name="Prosdocimi F."/>
            <person name="May G."/>
            <person name="Azevedo Junior G.M."/>
            <person name="Guimaraes G.M."/>
            <person name="Goldman G.H."/>
            <person name="Padilha I.Q."/>
            <person name="Batista Jda S."/>
            <person name="Ferro J.A."/>
            <person name="Ribeiro J.M."/>
            <person name="Fietto J.L."/>
            <person name="Dabbas K.M."/>
            <person name="Cerdeira L."/>
            <person name="Agnez-Lima L.F."/>
            <person name="Brocchi M."/>
            <person name="de Carvalho M.O."/>
            <person name="Teixeira Mde M."/>
            <person name="Diniz Maia Mde M."/>
            <person name="Goldman M.H."/>
            <person name="Cruz Schneider M.P."/>
            <person name="Felipe M.S."/>
            <person name="Hungria M."/>
            <person name="Nicolas M.F."/>
            <person name="Pereira M."/>
            <person name="Montes M.A."/>
            <person name="Cantao M.E."/>
            <person name="Vincentz M."/>
            <person name="Rafael M.S."/>
            <person name="Silverman N."/>
            <person name="Stoco P.H."/>
            <person name="Souza R.C."/>
            <person name="Vicentini R."/>
            <person name="Gazzinelli R.T."/>
            <person name="Neves Rde O."/>
            <person name="Silva R."/>
            <person name="Astolfi-Filho S."/>
            <person name="Maciel T.E."/>
            <person name="Urmenyi T.P."/>
            <person name="Tadei W.P."/>
            <person name="Camargo E.P."/>
            <person name="de Vasconcelos A.T."/>
        </authorList>
    </citation>
    <scope>NUCLEOTIDE SEQUENCE</scope>
</reference>
<dbReference type="SUPFAM" id="SSF82199">
    <property type="entry name" value="SET domain"/>
    <property type="match status" value="1"/>
</dbReference>
<dbReference type="PROSITE" id="PS50865">
    <property type="entry name" value="ZF_MYND_2"/>
    <property type="match status" value="1"/>
</dbReference>
<keyword evidence="4" id="KW-0489">Methyltransferase</keyword>
<evidence type="ECO:0000256" key="11">
    <source>
        <dbReference type="ARBA" id="ARBA00048985"/>
    </source>
</evidence>
<evidence type="ECO:0000313" key="18">
    <source>
        <dbReference type="EMBL" id="ETN67234.1"/>
    </source>
</evidence>
<evidence type="ECO:0000256" key="14">
    <source>
        <dbReference type="ARBA" id="ARBA00093680"/>
    </source>
</evidence>
<dbReference type="SUPFAM" id="SSF144232">
    <property type="entry name" value="HIT/MYND zinc finger-like"/>
    <property type="match status" value="1"/>
</dbReference>
<dbReference type="InterPro" id="IPR044421">
    <property type="entry name" value="SMYD4_SET"/>
</dbReference>
<dbReference type="Proteomes" id="UP000000673">
    <property type="component" value="Unassembled WGS sequence"/>
</dbReference>
<dbReference type="PROSITE" id="PS50280">
    <property type="entry name" value="SET"/>
    <property type="match status" value="1"/>
</dbReference>
<comment type="subcellular location">
    <subcellularLocation>
        <location evidence="2">Cytoplasm</location>
    </subcellularLocation>
    <subcellularLocation>
        <location evidence="1">Nucleus</location>
    </subcellularLocation>
</comment>
<dbReference type="PROSITE" id="PS01360">
    <property type="entry name" value="ZF_MYND_1"/>
    <property type="match status" value="1"/>
</dbReference>
<evidence type="ECO:0000256" key="6">
    <source>
        <dbReference type="ARBA" id="ARBA00022691"/>
    </source>
</evidence>
<dbReference type="GO" id="GO:0032259">
    <property type="term" value="P:methylation"/>
    <property type="evidence" value="ECO:0007669"/>
    <property type="project" value="UniProtKB-KW"/>
</dbReference>
<dbReference type="CDD" id="cd10536">
    <property type="entry name" value="SET_SMYD4"/>
    <property type="match status" value="1"/>
</dbReference>
<keyword evidence="3" id="KW-0963">Cytoplasm</keyword>
<dbReference type="InterPro" id="IPR052097">
    <property type="entry name" value="SET-MYND_domain_protein"/>
</dbReference>
<comment type="function">
    <text evidence="12">Protein-lysine N-methyltransferase. Monomethylates PRMT5, modulating its transcriptional activity. May also act as a histone methyltransferase. Plays a critical role in cardiac development. Acts as a key epigenetic regulator of gene expression during cardiac development via its dual activities as a methyltransferase and negative regulator of HDAC1.</text>
</comment>
<evidence type="ECO:0000256" key="4">
    <source>
        <dbReference type="ARBA" id="ARBA00022603"/>
    </source>
</evidence>